<keyword evidence="5 7" id="KW-1133">Transmembrane helix</keyword>
<comment type="caution">
    <text evidence="8">The sequence shown here is derived from an EMBL/GenBank/DDBJ whole genome shotgun (WGS) entry which is preliminary data.</text>
</comment>
<keyword evidence="6 7" id="KW-0472">Membrane</keyword>
<feature type="transmembrane region" description="Helical" evidence="7">
    <location>
        <begin position="116"/>
        <end position="140"/>
    </location>
</feature>
<gene>
    <name evidence="8" type="ORF">F3J40_17715</name>
</gene>
<evidence type="ECO:0000313" key="9">
    <source>
        <dbReference type="Proteomes" id="UP001515683"/>
    </source>
</evidence>
<name>A0ABX0RDI3_9GAMM</name>
<keyword evidence="9" id="KW-1185">Reference proteome</keyword>
<feature type="transmembrane region" description="Helical" evidence="7">
    <location>
        <begin position="6"/>
        <end position="29"/>
    </location>
</feature>
<comment type="subcellular location">
    <subcellularLocation>
        <location evidence="1">Cell membrane</location>
        <topology evidence="1">Multi-pass membrane protein</topology>
    </subcellularLocation>
</comment>
<evidence type="ECO:0000256" key="6">
    <source>
        <dbReference type="ARBA" id="ARBA00023136"/>
    </source>
</evidence>
<protein>
    <submittedName>
        <fullName evidence="8">LysE family translocator</fullName>
    </submittedName>
</protein>
<evidence type="ECO:0000313" key="8">
    <source>
        <dbReference type="EMBL" id="NIF23420.1"/>
    </source>
</evidence>
<evidence type="ECO:0000256" key="1">
    <source>
        <dbReference type="ARBA" id="ARBA00004651"/>
    </source>
</evidence>
<organism evidence="8 9">
    <name type="scientific">Candidatus Pantoea multigeneris</name>
    <dbReference type="NCBI Taxonomy" id="2608357"/>
    <lineage>
        <taxon>Bacteria</taxon>
        <taxon>Pseudomonadati</taxon>
        <taxon>Pseudomonadota</taxon>
        <taxon>Gammaproteobacteria</taxon>
        <taxon>Enterobacterales</taxon>
        <taxon>Erwiniaceae</taxon>
        <taxon>Pantoea</taxon>
    </lineage>
</organism>
<keyword evidence="3 7" id="KW-0812">Transmembrane</keyword>
<dbReference type="PANTHER" id="PTHR30086">
    <property type="entry name" value="ARGININE EXPORTER PROTEIN ARGO"/>
    <property type="match status" value="1"/>
</dbReference>
<proteinExistence type="predicted"/>
<feature type="transmembrane region" description="Helical" evidence="7">
    <location>
        <begin position="152"/>
        <end position="177"/>
    </location>
</feature>
<evidence type="ECO:0000256" key="5">
    <source>
        <dbReference type="ARBA" id="ARBA00022989"/>
    </source>
</evidence>
<dbReference type="Proteomes" id="UP001515683">
    <property type="component" value="Unassembled WGS sequence"/>
</dbReference>
<dbReference type="Pfam" id="PF01810">
    <property type="entry name" value="LysE"/>
    <property type="match status" value="1"/>
</dbReference>
<keyword evidence="2" id="KW-1003">Cell membrane</keyword>
<feature type="transmembrane region" description="Helical" evidence="7">
    <location>
        <begin position="189"/>
        <end position="209"/>
    </location>
</feature>
<reference evidence="8 9" key="1">
    <citation type="journal article" date="2019" name="bioRxiv">
        <title>Bacteria contribute to plant secondary compound degradation in a generalist herbivore system.</title>
        <authorList>
            <person name="Francoeur C.B."/>
            <person name="Khadempour L."/>
            <person name="Moreira-Soto R.D."/>
            <person name="Gotting K."/>
            <person name="Book A.J."/>
            <person name="Pinto-Tomas A.A."/>
            <person name="Keefover-Ring K."/>
            <person name="Currie C.R."/>
        </authorList>
    </citation>
    <scope>NUCLEOTIDE SEQUENCE [LARGE SCALE GENOMIC DNA]</scope>
    <source>
        <strain evidence="8">Acro-835</strain>
    </source>
</reference>
<dbReference type="InterPro" id="IPR001123">
    <property type="entry name" value="LeuE-type"/>
</dbReference>
<dbReference type="EMBL" id="VWXF01000008">
    <property type="protein sequence ID" value="NIF23420.1"/>
    <property type="molecule type" value="Genomic_DNA"/>
</dbReference>
<evidence type="ECO:0000256" key="7">
    <source>
        <dbReference type="SAM" id="Phobius"/>
    </source>
</evidence>
<dbReference type="RefSeq" id="WP_167016655.1">
    <property type="nucleotide sequence ID" value="NZ_VWXF01000008.1"/>
</dbReference>
<keyword evidence="4" id="KW-0029">Amino-acid transport</keyword>
<feature type="transmembrane region" description="Helical" evidence="7">
    <location>
        <begin position="76"/>
        <end position="95"/>
    </location>
</feature>
<feature type="transmembrane region" description="Helical" evidence="7">
    <location>
        <begin position="41"/>
        <end position="70"/>
    </location>
</feature>
<evidence type="ECO:0000256" key="3">
    <source>
        <dbReference type="ARBA" id="ARBA00022692"/>
    </source>
</evidence>
<sequence length="211" mass="23333">MSGIYGNLVLFTVTTGLTCLIPGITAMTVASNGSTHGFRSVVATIAGIIVANTLFFFLVGLGVKTFIVAAPKTYKVIQMVGVAYMIYMGFVFVRASRTSNFELAAEKKGVSDFRSVIYRSFVQGFYIQAFNPKALLYYIALLPQFIIPKESLFYQLVIYSVITAVLDVIAYGMYGYLGTIIKRFELNNVSYYLKLMTGLLLIFLGVKMITV</sequence>
<accession>A0ABX0RDI3</accession>
<evidence type="ECO:0000256" key="4">
    <source>
        <dbReference type="ARBA" id="ARBA00022970"/>
    </source>
</evidence>
<dbReference type="PANTHER" id="PTHR30086:SF20">
    <property type="entry name" value="ARGININE EXPORTER PROTEIN ARGO-RELATED"/>
    <property type="match status" value="1"/>
</dbReference>
<keyword evidence="4" id="KW-0813">Transport</keyword>
<evidence type="ECO:0000256" key="2">
    <source>
        <dbReference type="ARBA" id="ARBA00022475"/>
    </source>
</evidence>